<dbReference type="InterPro" id="IPR021736">
    <property type="entry name" value="DUF3305"/>
</dbReference>
<reference evidence="1 2" key="1">
    <citation type="submission" date="2015-09" db="EMBL/GenBank/DDBJ databases">
        <authorList>
            <consortium name="Swine Surveillance"/>
        </authorList>
    </citation>
    <scope>NUCLEOTIDE SEQUENCE [LARGE SCALE GENOMIC DNA]</scope>
    <source>
        <strain evidence="1 2">CECT 5294</strain>
    </source>
</reference>
<gene>
    <name evidence="1" type="ORF">THS5294_01489</name>
</gene>
<name>A0A0P1EZJ3_9RHOB</name>
<protein>
    <recommendedName>
        <fullName evidence="3">DUF3305 domain-containing protein</fullName>
    </recommendedName>
</protein>
<evidence type="ECO:0008006" key="3">
    <source>
        <dbReference type="Google" id="ProtNLM"/>
    </source>
</evidence>
<dbReference type="EMBL" id="CYRX01000025">
    <property type="protein sequence ID" value="CUH60200.1"/>
    <property type="molecule type" value="Genomic_DNA"/>
</dbReference>
<dbReference type="Pfam" id="PF11749">
    <property type="entry name" value="DUF3305"/>
    <property type="match status" value="1"/>
</dbReference>
<dbReference type="Proteomes" id="UP000051298">
    <property type="component" value="Unassembled WGS sequence"/>
</dbReference>
<dbReference type="STRING" id="266809.PM03_06150"/>
<organism evidence="1 2">
    <name type="scientific">Thalassobacter stenotrophicus</name>
    <dbReference type="NCBI Taxonomy" id="266809"/>
    <lineage>
        <taxon>Bacteria</taxon>
        <taxon>Pseudomonadati</taxon>
        <taxon>Pseudomonadota</taxon>
        <taxon>Alphaproteobacteria</taxon>
        <taxon>Rhodobacterales</taxon>
        <taxon>Roseobacteraceae</taxon>
        <taxon>Thalassobacter</taxon>
    </lineage>
</organism>
<dbReference type="eggNOG" id="COG0746">
    <property type="taxonomic scope" value="Bacteria"/>
</dbReference>
<sequence>MIYNPDQYCALPLGIVLRRTPGQTRWAKYYWRVSGVLPGAGPAAGQVLRSEGDAVEVHAATVTLEMHGAETEAYVHELQAEVPSVYVILREGDTPADAPEAVLATPSPYEAQDYCDSGEELVEKIAMPPSVRVAVEAFIEDFHAEETFKKRKRDKQRVDLKADGIGDRRIAGMTDVYASPARKRERLI</sequence>
<evidence type="ECO:0000313" key="1">
    <source>
        <dbReference type="EMBL" id="CUH60200.1"/>
    </source>
</evidence>
<dbReference type="RefSeq" id="WP_233486434.1">
    <property type="nucleotide sequence ID" value="NZ_CYRX01000025.1"/>
</dbReference>
<accession>A0A0P1EZJ3</accession>
<evidence type="ECO:0000313" key="2">
    <source>
        <dbReference type="Proteomes" id="UP000051298"/>
    </source>
</evidence>
<dbReference type="AlphaFoldDB" id="A0A0P1EZJ3"/>
<proteinExistence type="predicted"/>